<evidence type="ECO:0000256" key="4">
    <source>
        <dbReference type="ARBA" id="ARBA00023242"/>
    </source>
</evidence>
<dbReference type="SMART" id="SM00066">
    <property type="entry name" value="GAL4"/>
    <property type="match status" value="1"/>
</dbReference>
<dbReference type="InterPro" id="IPR001138">
    <property type="entry name" value="Zn2Cys6_DnaBD"/>
</dbReference>
<feature type="compositionally biased region" description="Polar residues" evidence="5">
    <location>
        <begin position="1"/>
        <end position="12"/>
    </location>
</feature>
<dbReference type="PROSITE" id="PS50048">
    <property type="entry name" value="ZN2_CY6_FUNGAL_2"/>
    <property type="match status" value="1"/>
</dbReference>
<dbReference type="CDD" id="cd00067">
    <property type="entry name" value="GAL4"/>
    <property type="match status" value="1"/>
</dbReference>
<dbReference type="Proteomes" id="UP000700596">
    <property type="component" value="Unassembled WGS sequence"/>
</dbReference>
<dbReference type="SUPFAM" id="SSF57701">
    <property type="entry name" value="Zn2/Cys6 DNA-binding domain"/>
    <property type="match status" value="1"/>
</dbReference>
<keyword evidence="4" id="KW-0539">Nucleus</keyword>
<dbReference type="PANTHER" id="PTHR31069:SF28">
    <property type="entry name" value="ZN(II)2CYS6 TRANSCRIPTION FACTOR (EUROFUNG)"/>
    <property type="match status" value="1"/>
</dbReference>
<feature type="region of interest" description="Disordered" evidence="5">
    <location>
        <begin position="94"/>
        <end position="160"/>
    </location>
</feature>
<dbReference type="InterPro" id="IPR036864">
    <property type="entry name" value="Zn2-C6_fun-type_DNA-bd_sf"/>
</dbReference>
<dbReference type="InterPro" id="IPR021858">
    <property type="entry name" value="Fun_TF"/>
</dbReference>
<dbReference type="GO" id="GO:0000981">
    <property type="term" value="F:DNA-binding transcription factor activity, RNA polymerase II-specific"/>
    <property type="evidence" value="ECO:0007669"/>
    <property type="project" value="InterPro"/>
</dbReference>
<comment type="caution">
    <text evidence="7">The sequence shown here is derived from an EMBL/GenBank/DDBJ whole genome shotgun (WGS) entry which is preliminary data.</text>
</comment>
<evidence type="ECO:0000256" key="1">
    <source>
        <dbReference type="ARBA" id="ARBA00023015"/>
    </source>
</evidence>
<feature type="domain" description="Zn(2)-C6 fungal-type" evidence="6">
    <location>
        <begin position="44"/>
        <end position="73"/>
    </location>
</feature>
<dbReference type="OrthoDB" id="3431704at2759"/>
<evidence type="ECO:0000256" key="3">
    <source>
        <dbReference type="ARBA" id="ARBA00023163"/>
    </source>
</evidence>
<name>A0A9P9DNS0_9PLEO</name>
<dbReference type="GO" id="GO:0003677">
    <property type="term" value="F:DNA binding"/>
    <property type="evidence" value="ECO:0007669"/>
    <property type="project" value="UniProtKB-KW"/>
</dbReference>
<evidence type="ECO:0000313" key="7">
    <source>
        <dbReference type="EMBL" id="KAH7122332.1"/>
    </source>
</evidence>
<dbReference type="PANTHER" id="PTHR31069">
    <property type="entry name" value="OLEATE-ACTIVATED TRANSCRIPTION FACTOR 1-RELATED"/>
    <property type="match status" value="1"/>
</dbReference>
<evidence type="ECO:0000259" key="6">
    <source>
        <dbReference type="PROSITE" id="PS50048"/>
    </source>
</evidence>
<dbReference type="Pfam" id="PF11951">
    <property type="entry name" value="Fungal_trans_2"/>
    <property type="match status" value="1"/>
</dbReference>
<feature type="region of interest" description="Disordered" evidence="5">
    <location>
        <begin position="1"/>
        <end position="41"/>
    </location>
</feature>
<evidence type="ECO:0000256" key="2">
    <source>
        <dbReference type="ARBA" id="ARBA00023125"/>
    </source>
</evidence>
<feature type="compositionally biased region" description="Polar residues" evidence="5">
    <location>
        <begin position="121"/>
        <end position="134"/>
    </location>
</feature>
<evidence type="ECO:0000313" key="8">
    <source>
        <dbReference type="Proteomes" id="UP000700596"/>
    </source>
</evidence>
<keyword evidence="8" id="KW-1185">Reference proteome</keyword>
<dbReference type="AlphaFoldDB" id="A0A9P9DNS0"/>
<accession>A0A9P9DNS0</accession>
<feature type="compositionally biased region" description="Polar residues" evidence="5">
    <location>
        <begin position="150"/>
        <end position="160"/>
    </location>
</feature>
<keyword evidence="2" id="KW-0238">DNA-binding</keyword>
<feature type="region of interest" description="Disordered" evidence="5">
    <location>
        <begin position="241"/>
        <end position="261"/>
    </location>
</feature>
<proteinExistence type="predicted"/>
<keyword evidence="1" id="KW-0805">Transcription regulation</keyword>
<keyword evidence="3" id="KW-0804">Transcription</keyword>
<dbReference type="Gene3D" id="4.10.240.10">
    <property type="entry name" value="Zn(2)-C6 fungal-type DNA-binding domain"/>
    <property type="match status" value="1"/>
</dbReference>
<dbReference type="Pfam" id="PF00172">
    <property type="entry name" value="Zn_clus"/>
    <property type="match status" value="1"/>
</dbReference>
<sequence>MAMSTSATQPTEAQKPENTTNNNNTTAAPRKRRRRAPATGASEDCFACRKRQVKCDRRRPYCGQCIELGKECSGYRTTLTWGVGVASRGKLRGLSLPIAKSPPQTSTTTTTGRDSTTQGSAGSNTSPKNNTTRPVPTKIEPRGSVDFGITSPTSPASPNLYSAPHEYQYLGPTSPIPIPSPNTPMGYAMPGYGEHVDPYHPHSSKLRRTNLHRGPLQRLHTSLHAPFEEMGLSASSASLGTYSDSDFPSPSEYPHTPHDEYPFTESSVPQYHSLIFHDQTSLSSSESLHYHHEAPRSLPIADDVSSSISSDQSVQDFTEISSGQHSMGPPSFPDIFVEGDMHASVNGMSQPGFSYIPTEGMSPNGSGPFSSDEPALTTSIPQSLTTATSLSPRMQYLMDYYDRFICPVLVAFDSPTNPYRMHVIPLAMESEVLQNAIAALATNNMRMRGGTHGRRLSFPQDYRLLPDHAFAKLTLEELRDMHGEPNSEEKHYKANSIALLNRRLADPIGAQDDSVLATLLILCLFHVCDSGFTKFKTQLAGVQKLLSMRDRSVQSNFIGWIELFFTWFDVMTSTVNDRETEVQGDSLDMMNLTANLGSLEHLAGCEGRLFKLIARLGRLNLLSQNRPVRDSNSTPLASPHPKRERDFYSFHFDHLDGNGWGSPIYDFSKSPLSPPEPRQLFWAEWNEIRTRLQEWEFDTPDQQSPAGDDSVLHISESFRYAALLYTERLAYPASPSSAINFQTLVGQGLFHISQIAITSCVNKFLLWPLFLVGTECVDPSHRAIVRQRCIEIQRESGFFNNLSGLEVLEKVWQEDDERGTEAQHSPQGQGGFFGTQQAFRWRKCMDRIDGEYIVI</sequence>
<dbReference type="EMBL" id="JAGMWT010000009">
    <property type="protein sequence ID" value="KAH7122332.1"/>
    <property type="molecule type" value="Genomic_DNA"/>
</dbReference>
<feature type="compositionally biased region" description="Low complexity" evidence="5">
    <location>
        <begin position="18"/>
        <end position="28"/>
    </location>
</feature>
<reference evidence="7" key="1">
    <citation type="journal article" date="2021" name="Nat. Commun.">
        <title>Genetic determinants of endophytism in the Arabidopsis root mycobiome.</title>
        <authorList>
            <person name="Mesny F."/>
            <person name="Miyauchi S."/>
            <person name="Thiergart T."/>
            <person name="Pickel B."/>
            <person name="Atanasova L."/>
            <person name="Karlsson M."/>
            <person name="Huettel B."/>
            <person name="Barry K.W."/>
            <person name="Haridas S."/>
            <person name="Chen C."/>
            <person name="Bauer D."/>
            <person name="Andreopoulos W."/>
            <person name="Pangilinan J."/>
            <person name="LaButti K."/>
            <person name="Riley R."/>
            <person name="Lipzen A."/>
            <person name="Clum A."/>
            <person name="Drula E."/>
            <person name="Henrissat B."/>
            <person name="Kohler A."/>
            <person name="Grigoriev I.V."/>
            <person name="Martin F.M."/>
            <person name="Hacquard S."/>
        </authorList>
    </citation>
    <scope>NUCLEOTIDE SEQUENCE</scope>
    <source>
        <strain evidence="7">MPI-CAGE-CH-0243</strain>
    </source>
</reference>
<feature type="compositionally biased region" description="Low complexity" evidence="5">
    <location>
        <begin position="101"/>
        <end position="120"/>
    </location>
</feature>
<evidence type="ECO:0000256" key="5">
    <source>
        <dbReference type="SAM" id="MobiDB-lite"/>
    </source>
</evidence>
<protein>
    <submittedName>
        <fullName evidence="7">Fungal-specific transcription factor domain-containing protein</fullName>
    </submittedName>
</protein>
<dbReference type="GO" id="GO:0008270">
    <property type="term" value="F:zinc ion binding"/>
    <property type="evidence" value="ECO:0007669"/>
    <property type="project" value="InterPro"/>
</dbReference>
<gene>
    <name evidence="7" type="ORF">B0J11DRAFT_559565</name>
</gene>
<organism evidence="7 8">
    <name type="scientific">Dendryphion nanum</name>
    <dbReference type="NCBI Taxonomy" id="256645"/>
    <lineage>
        <taxon>Eukaryota</taxon>
        <taxon>Fungi</taxon>
        <taxon>Dikarya</taxon>
        <taxon>Ascomycota</taxon>
        <taxon>Pezizomycotina</taxon>
        <taxon>Dothideomycetes</taxon>
        <taxon>Pleosporomycetidae</taxon>
        <taxon>Pleosporales</taxon>
        <taxon>Torulaceae</taxon>
        <taxon>Dendryphion</taxon>
    </lineage>
</organism>
<dbReference type="InterPro" id="IPR050675">
    <property type="entry name" value="OAF3"/>
</dbReference>